<dbReference type="Pfam" id="PF00990">
    <property type="entry name" value="GGDEF"/>
    <property type="match status" value="1"/>
</dbReference>
<evidence type="ECO:0000256" key="2">
    <source>
        <dbReference type="ARBA" id="ARBA00022475"/>
    </source>
</evidence>
<evidence type="ECO:0000256" key="6">
    <source>
        <dbReference type="SAM" id="Coils"/>
    </source>
</evidence>
<dbReference type="Pfam" id="PF00563">
    <property type="entry name" value="EAL"/>
    <property type="match status" value="1"/>
</dbReference>
<dbReference type="SMART" id="SM00267">
    <property type="entry name" value="GGDEF"/>
    <property type="match status" value="1"/>
</dbReference>
<dbReference type="NCBIfam" id="TIGR00229">
    <property type="entry name" value="sensory_box"/>
    <property type="match status" value="1"/>
</dbReference>
<evidence type="ECO:0000313" key="12">
    <source>
        <dbReference type="Proteomes" id="UP000294902"/>
    </source>
</evidence>
<feature type="domain" description="GGDEF" evidence="10">
    <location>
        <begin position="618"/>
        <end position="751"/>
    </location>
</feature>
<dbReference type="RefSeq" id="WP_132250273.1">
    <property type="nucleotide sequence ID" value="NZ_SMAL01000002.1"/>
</dbReference>
<dbReference type="CDD" id="cd12914">
    <property type="entry name" value="PDC1_DGC_like"/>
    <property type="match status" value="1"/>
</dbReference>
<comment type="caution">
    <text evidence="11">The sequence shown here is derived from an EMBL/GenBank/DDBJ whole genome shotgun (WGS) entry which is preliminary data.</text>
</comment>
<dbReference type="InterPro" id="IPR033479">
    <property type="entry name" value="dCache_1"/>
</dbReference>
<dbReference type="Proteomes" id="UP000294902">
    <property type="component" value="Unassembled WGS sequence"/>
</dbReference>
<evidence type="ECO:0000256" key="5">
    <source>
        <dbReference type="ARBA" id="ARBA00023136"/>
    </source>
</evidence>
<dbReference type="SMART" id="SM00052">
    <property type="entry name" value="EAL"/>
    <property type="match status" value="1"/>
</dbReference>
<name>A0A4R3MQH0_9FIRM</name>
<dbReference type="PANTHER" id="PTHR44757">
    <property type="entry name" value="DIGUANYLATE CYCLASE DGCP"/>
    <property type="match status" value="1"/>
</dbReference>
<dbReference type="InterPro" id="IPR035965">
    <property type="entry name" value="PAS-like_dom_sf"/>
</dbReference>
<dbReference type="Gene3D" id="3.30.70.270">
    <property type="match status" value="1"/>
</dbReference>
<dbReference type="SMART" id="SM00091">
    <property type="entry name" value="PAS"/>
    <property type="match status" value="2"/>
</dbReference>
<dbReference type="SUPFAM" id="SSF141868">
    <property type="entry name" value="EAL domain-like"/>
    <property type="match status" value="1"/>
</dbReference>
<dbReference type="GO" id="GO:0005886">
    <property type="term" value="C:plasma membrane"/>
    <property type="evidence" value="ECO:0007669"/>
    <property type="project" value="UniProtKB-SubCell"/>
</dbReference>
<keyword evidence="5 7" id="KW-0472">Membrane</keyword>
<dbReference type="AlphaFoldDB" id="A0A4R3MQH0"/>
<sequence length="1015" mass="117187">MKQMKNKSKIKQRIISLLIIVISSLVISGIIYYSASSRLSNYVASSLTELAIQGSEIVSREIRTKLSTLETLAKVEEIKNPNVPINEKVRLLNEYFITDSYLRISIADTEGYSRTTDEASLYIGDRDYFQHALRGVSYVSETMISRVDGSNVITIAVPVYYQNKIEYVLYGTYAIEALSLITDSIKIGENSDTMILNKEGTILAHREREYVHQGINYLSVFGENEKSKMITQAIEEGRAGAKNYHYEKNNRFMGYAHIQDTHWILVITSAKKDVFGSIGQLLLIILGSIISTLLVLIVLNYYLRYLKSKLNKQQIISKNAIDTASLLVIGFDLNGKIYEFNQHAVNKTGYSKDEVVGKKGIYDIVQENEQIKIRNILNKEKDHSKFELEIIGKNGQSIYGIWSQNSLEDSREKIELIGMDISEMILAQKNLQNQHEELTAVYEELAASEEELKSQFDQLAFHRDQLKDSEERYELVVKAAQIGIWDWNIEEGSHYYSENWYDICGIGKMIDIWYHLILEEDCEYVTSLIERQLTYKKEDFNCEFRILLGENKRWIRLFGKVIWHCNEPYRLVAAFLDITEQKESEEKISKLAYYDPLTNLPNRINLIQHFREVVIQQRKAALIFLDLDNIKLVNDTFGHNFGDLLIIEVSKRLNSVKDYKFVVSRLSGDEFVILLLDSEEKSTINDYCTSLLRLLNKSYQINNTKLHITGSMGIARFPEDGLSFEALLKHSDLAMYKAKENGRNRFVFYEKKMNEEAVQKMTIKNYLVNALKNNEFVLHYQPQYSIEEENEITGFEALIRWNSPELGFVSPVEFISVAEENYMIIPIGIWVLKEACNFIKKYNAYMEKEHIISVNISILQLLQDDFVDMLGDVLEEVNLKPSLLEIEITETMLIKSFDTIVVKLEQIKEKGIHIALDDFGKGYSSLSYLRQLPITTLKIDKSFIDNIEIMDDVDNLTESIIYLAKKMGLNTVAEGVETEKQLEYLKRNQCHKIQGYLFSKPLKEEDVYKVSGKLK</sequence>
<dbReference type="CDD" id="cd12912">
    <property type="entry name" value="PDC2_MCP_like"/>
    <property type="match status" value="1"/>
</dbReference>
<dbReference type="CDD" id="cd00130">
    <property type="entry name" value="PAS"/>
    <property type="match status" value="1"/>
</dbReference>
<evidence type="ECO:0000256" key="1">
    <source>
        <dbReference type="ARBA" id="ARBA00004651"/>
    </source>
</evidence>
<feature type="transmembrane region" description="Helical" evidence="7">
    <location>
        <begin position="14"/>
        <end position="35"/>
    </location>
</feature>
<keyword evidence="2" id="KW-1003">Cell membrane</keyword>
<keyword evidence="6" id="KW-0175">Coiled coil</keyword>
<keyword evidence="12" id="KW-1185">Reference proteome</keyword>
<dbReference type="Gene3D" id="3.20.20.450">
    <property type="entry name" value="EAL domain"/>
    <property type="match status" value="1"/>
</dbReference>
<dbReference type="InterPro" id="IPR000160">
    <property type="entry name" value="GGDEF_dom"/>
</dbReference>
<comment type="subcellular location">
    <subcellularLocation>
        <location evidence="1">Cell membrane</location>
        <topology evidence="1">Multi-pass membrane protein</topology>
    </subcellularLocation>
</comment>
<dbReference type="InterPro" id="IPR000014">
    <property type="entry name" value="PAS"/>
</dbReference>
<evidence type="ECO:0000256" key="4">
    <source>
        <dbReference type="ARBA" id="ARBA00022989"/>
    </source>
</evidence>
<evidence type="ECO:0000256" key="7">
    <source>
        <dbReference type="SAM" id="Phobius"/>
    </source>
</evidence>
<feature type="domain" description="PAS" evidence="8">
    <location>
        <begin position="318"/>
        <end position="384"/>
    </location>
</feature>
<dbReference type="SUPFAM" id="SSF55073">
    <property type="entry name" value="Nucleotide cyclase"/>
    <property type="match status" value="1"/>
</dbReference>
<dbReference type="CDD" id="cd01949">
    <property type="entry name" value="GGDEF"/>
    <property type="match status" value="1"/>
</dbReference>
<evidence type="ECO:0000259" key="9">
    <source>
        <dbReference type="PROSITE" id="PS50883"/>
    </source>
</evidence>
<dbReference type="InterPro" id="IPR001633">
    <property type="entry name" value="EAL_dom"/>
</dbReference>
<dbReference type="InterPro" id="IPR043128">
    <property type="entry name" value="Rev_trsase/Diguanyl_cyclase"/>
</dbReference>
<evidence type="ECO:0000313" key="11">
    <source>
        <dbReference type="EMBL" id="TCT16126.1"/>
    </source>
</evidence>
<protein>
    <submittedName>
        <fullName evidence="11">PAS domain S-box-containing protein/diguanylate cyclase (GGDEF)-like protein</fullName>
    </submittedName>
</protein>
<keyword evidence="4 7" id="KW-1133">Transmembrane helix</keyword>
<accession>A0A4R3MQH0</accession>
<dbReference type="CDD" id="cd01948">
    <property type="entry name" value="EAL"/>
    <property type="match status" value="1"/>
</dbReference>
<evidence type="ECO:0000259" key="10">
    <source>
        <dbReference type="PROSITE" id="PS50887"/>
    </source>
</evidence>
<reference evidence="11 12" key="1">
    <citation type="submission" date="2019-03" db="EMBL/GenBank/DDBJ databases">
        <title>Genomic Encyclopedia of Type Strains, Phase IV (KMG-IV): sequencing the most valuable type-strain genomes for metagenomic binning, comparative biology and taxonomic classification.</title>
        <authorList>
            <person name="Goeker M."/>
        </authorList>
    </citation>
    <scope>NUCLEOTIDE SEQUENCE [LARGE SCALE GENOMIC DNA]</scope>
    <source>
        <strain evidence="11 12">DSM 24629</strain>
    </source>
</reference>
<dbReference type="PROSITE" id="PS50112">
    <property type="entry name" value="PAS"/>
    <property type="match status" value="1"/>
</dbReference>
<dbReference type="EMBL" id="SMAL01000002">
    <property type="protein sequence ID" value="TCT16126.1"/>
    <property type="molecule type" value="Genomic_DNA"/>
</dbReference>
<dbReference type="InterPro" id="IPR029787">
    <property type="entry name" value="Nucleotide_cyclase"/>
</dbReference>
<gene>
    <name evidence="11" type="ORF">EDC18_102142</name>
</gene>
<dbReference type="InterPro" id="IPR052155">
    <property type="entry name" value="Biofilm_reg_signaling"/>
</dbReference>
<dbReference type="SUPFAM" id="SSF55785">
    <property type="entry name" value="PYP-like sensor domain (PAS domain)"/>
    <property type="match status" value="2"/>
</dbReference>
<dbReference type="PROSITE" id="PS50883">
    <property type="entry name" value="EAL"/>
    <property type="match status" value="1"/>
</dbReference>
<dbReference type="PROSITE" id="PS50887">
    <property type="entry name" value="GGDEF"/>
    <property type="match status" value="1"/>
</dbReference>
<evidence type="ECO:0000256" key="3">
    <source>
        <dbReference type="ARBA" id="ARBA00022692"/>
    </source>
</evidence>
<dbReference type="PANTHER" id="PTHR44757:SF2">
    <property type="entry name" value="BIOFILM ARCHITECTURE MAINTENANCE PROTEIN MBAA"/>
    <property type="match status" value="1"/>
</dbReference>
<dbReference type="OrthoDB" id="9762141at2"/>
<feature type="coiled-coil region" evidence="6">
    <location>
        <begin position="428"/>
        <end position="455"/>
    </location>
</feature>
<dbReference type="Pfam" id="PF02743">
    <property type="entry name" value="dCache_1"/>
    <property type="match status" value="1"/>
</dbReference>
<feature type="transmembrane region" description="Helical" evidence="7">
    <location>
        <begin position="281"/>
        <end position="303"/>
    </location>
</feature>
<dbReference type="InterPro" id="IPR035919">
    <property type="entry name" value="EAL_sf"/>
</dbReference>
<dbReference type="NCBIfam" id="TIGR00254">
    <property type="entry name" value="GGDEF"/>
    <property type="match status" value="1"/>
</dbReference>
<organism evidence="11 12">
    <name type="scientific">Natranaerovirga pectinivora</name>
    <dbReference type="NCBI Taxonomy" id="682400"/>
    <lineage>
        <taxon>Bacteria</taxon>
        <taxon>Bacillati</taxon>
        <taxon>Bacillota</taxon>
        <taxon>Clostridia</taxon>
        <taxon>Lachnospirales</taxon>
        <taxon>Natranaerovirgaceae</taxon>
        <taxon>Natranaerovirga</taxon>
    </lineage>
</organism>
<keyword evidence="3 7" id="KW-0812">Transmembrane</keyword>
<feature type="domain" description="EAL" evidence="9">
    <location>
        <begin position="760"/>
        <end position="1015"/>
    </location>
</feature>
<dbReference type="Gene3D" id="3.30.450.20">
    <property type="entry name" value="PAS domain"/>
    <property type="match status" value="3"/>
</dbReference>
<proteinExistence type="predicted"/>
<evidence type="ECO:0000259" key="8">
    <source>
        <dbReference type="PROSITE" id="PS50112"/>
    </source>
</evidence>
<dbReference type="Pfam" id="PF13426">
    <property type="entry name" value="PAS_9"/>
    <property type="match status" value="1"/>
</dbReference>